<dbReference type="AlphaFoldDB" id="A7HSX0"/>
<dbReference type="GO" id="GO:0004622">
    <property type="term" value="F:phosphatidylcholine lysophospholipase activity"/>
    <property type="evidence" value="ECO:0007669"/>
    <property type="project" value="TreeGrafter"/>
</dbReference>
<evidence type="ECO:0000313" key="3">
    <source>
        <dbReference type="EMBL" id="ABS63003.1"/>
    </source>
</evidence>
<sequence>MRRGLVALGAMFGFAVLVLFGFLIYVLLASGDPKYWEGEIAAFERRDVSNPPPSDAVLFVGGRDLRLWPSLQEDMAPVPVIQRGFGGAQIPHINHYRSRIILPYRPRAILIMAGDADLADVRGRRPEDVLDDFRTLVLSLRAEGEDAPIYFISLRPSPARDERWYGAQRANALIADYVAGQRGMYFLDVTAKMLDAKGNIRDDLYRWDGLTLNEQGYRVLAEAIKPALIEAGYGGLRSSR</sequence>
<dbReference type="PANTHER" id="PTHR30383:SF5">
    <property type="entry name" value="SGNH HYDROLASE-TYPE ESTERASE DOMAIN-CONTAINING PROTEIN"/>
    <property type="match status" value="1"/>
</dbReference>
<feature type="domain" description="SGNH hydrolase-type esterase" evidence="2">
    <location>
        <begin position="68"/>
        <end position="219"/>
    </location>
</feature>
<dbReference type="Gene3D" id="3.40.50.1110">
    <property type="entry name" value="SGNH hydrolase"/>
    <property type="match status" value="1"/>
</dbReference>
<proteinExistence type="predicted"/>
<dbReference type="Pfam" id="PF13472">
    <property type="entry name" value="Lipase_GDSL_2"/>
    <property type="match status" value="1"/>
</dbReference>
<dbReference type="OrthoDB" id="9790057at2"/>
<dbReference type="SUPFAM" id="SSF52266">
    <property type="entry name" value="SGNH hydrolase"/>
    <property type="match status" value="1"/>
</dbReference>
<dbReference type="InterPro" id="IPR051532">
    <property type="entry name" value="Ester_Hydrolysis_Enzymes"/>
</dbReference>
<dbReference type="KEGG" id="pla:Plav_1383"/>
<evidence type="ECO:0000313" key="4">
    <source>
        <dbReference type="Proteomes" id="UP000006377"/>
    </source>
</evidence>
<accession>A7HSX0</accession>
<keyword evidence="1" id="KW-0472">Membrane</keyword>
<evidence type="ECO:0000259" key="2">
    <source>
        <dbReference type="Pfam" id="PF13472"/>
    </source>
</evidence>
<feature type="transmembrane region" description="Helical" evidence="1">
    <location>
        <begin position="6"/>
        <end position="28"/>
    </location>
</feature>
<protein>
    <recommendedName>
        <fullName evidence="2">SGNH hydrolase-type esterase domain-containing protein</fullName>
    </recommendedName>
</protein>
<gene>
    <name evidence="3" type="ordered locus">Plav_1383</name>
</gene>
<dbReference type="STRING" id="402881.Plav_1383"/>
<name>A7HSX0_PARL1</name>
<dbReference type="InterPro" id="IPR036514">
    <property type="entry name" value="SGNH_hydro_sf"/>
</dbReference>
<dbReference type="EMBL" id="CP000774">
    <property type="protein sequence ID" value="ABS63003.1"/>
    <property type="molecule type" value="Genomic_DNA"/>
</dbReference>
<organism evidence="3 4">
    <name type="scientific">Parvibaculum lavamentivorans (strain DS-1 / DSM 13023 / NCIMB 13966)</name>
    <dbReference type="NCBI Taxonomy" id="402881"/>
    <lineage>
        <taxon>Bacteria</taxon>
        <taxon>Pseudomonadati</taxon>
        <taxon>Pseudomonadota</taxon>
        <taxon>Alphaproteobacteria</taxon>
        <taxon>Hyphomicrobiales</taxon>
        <taxon>Parvibaculaceae</taxon>
        <taxon>Parvibaculum</taxon>
    </lineage>
</organism>
<evidence type="ECO:0000256" key="1">
    <source>
        <dbReference type="SAM" id="Phobius"/>
    </source>
</evidence>
<dbReference type="Proteomes" id="UP000006377">
    <property type="component" value="Chromosome"/>
</dbReference>
<dbReference type="eggNOG" id="COG2755">
    <property type="taxonomic scope" value="Bacteria"/>
</dbReference>
<keyword evidence="1" id="KW-1133">Transmembrane helix</keyword>
<dbReference type="InterPro" id="IPR013830">
    <property type="entry name" value="SGNH_hydro"/>
</dbReference>
<dbReference type="RefSeq" id="WP_012110278.1">
    <property type="nucleotide sequence ID" value="NC_009719.1"/>
</dbReference>
<dbReference type="HOGENOM" id="CLU_051989_4_0_5"/>
<keyword evidence="4" id="KW-1185">Reference proteome</keyword>
<reference evidence="3 4" key="1">
    <citation type="journal article" date="2011" name="Stand. Genomic Sci.">
        <title>Complete genome sequence of Parvibaculum lavamentivorans type strain (DS-1(T)).</title>
        <authorList>
            <person name="Schleheck D."/>
            <person name="Weiss M."/>
            <person name="Pitluck S."/>
            <person name="Bruce D."/>
            <person name="Land M.L."/>
            <person name="Han S."/>
            <person name="Saunders E."/>
            <person name="Tapia R."/>
            <person name="Detter C."/>
            <person name="Brettin T."/>
            <person name="Han J."/>
            <person name="Woyke T."/>
            <person name="Goodwin L."/>
            <person name="Pennacchio L."/>
            <person name="Nolan M."/>
            <person name="Cook A.M."/>
            <person name="Kjelleberg S."/>
            <person name="Thomas T."/>
        </authorList>
    </citation>
    <scope>NUCLEOTIDE SEQUENCE [LARGE SCALE GENOMIC DNA]</scope>
    <source>
        <strain evidence="4">DS-1 / DSM 13023 / NCIMB 13966</strain>
    </source>
</reference>
<dbReference type="PANTHER" id="PTHR30383">
    <property type="entry name" value="THIOESTERASE 1/PROTEASE 1/LYSOPHOSPHOLIPASE L1"/>
    <property type="match status" value="1"/>
</dbReference>
<keyword evidence="1" id="KW-0812">Transmembrane</keyword>